<keyword evidence="9" id="KW-1185">Reference proteome</keyword>
<keyword evidence="5 7" id="KW-1133">Transmembrane helix</keyword>
<dbReference type="HOGENOM" id="CLU_729053_0_0_0"/>
<feature type="transmembrane region" description="Helical" evidence="7">
    <location>
        <begin position="315"/>
        <end position="332"/>
    </location>
</feature>
<feature type="transmembrane region" description="Helical" evidence="7">
    <location>
        <begin position="72"/>
        <end position="90"/>
    </location>
</feature>
<feature type="transmembrane region" description="Helical" evidence="7">
    <location>
        <begin position="134"/>
        <end position="153"/>
    </location>
</feature>
<evidence type="ECO:0000256" key="3">
    <source>
        <dbReference type="ARBA" id="ARBA00022448"/>
    </source>
</evidence>
<dbReference type="PATRIC" id="fig|937777.3.peg.1171"/>
<evidence type="ECO:0000256" key="7">
    <source>
        <dbReference type="SAM" id="Phobius"/>
    </source>
</evidence>
<evidence type="ECO:0000256" key="4">
    <source>
        <dbReference type="ARBA" id="ARBA00022692"/>
    </source>
</evidence>
<name>L0A139_DEIPD</name>
<dbReference type="GO" id="GO:0016020">
    <property type="term" value="C:membrane"/>
    <property type="evidence" value="ECO:0007669"/>
    <property type="project" value="TreeGrafter"/>
</dbReference>
<comment type="similarity">
    <text evidence="2">Belongs to the major facilitator superfamily.</text>
</comment>
<dbReference type="AlphaFoldDB" id="L0A139"/>
<evidence type="ECO:0000256" key="5">
    <source>
        <dbReference type="ARBA" id="ARBA00022989"/>
    </source>
</evidence>
<feature type="transmembrane region" description="Helical" evidence="7">
    <location>
        <begin position="265"/>
        <end position="282"/>
    </location>
</feature>
<keyword evidence="3" id="KW-0813">Transport</keyword>
<proteinExistence type="inferred from homology"/>
<evidence type="ECO:0000313" key="9">
    <source>
        <dbReference type="Proteomes" id="UP000010467"/>
    </source>
</evidence>
<dbReference type="GO" id="GO:0012505">
    <property type="term" value="C:endomembrane system"/>
    <property type="evidence" value="ECO:0007669"/>
    <property type="project" value="UniProtKB-SubCell"/>
</dbReference>
<evidence type="ECO:0000313" key="8">
    <source>
        <dbReference type="EMBL" id="AFZ66725.1"/>
    </source>
</evidence>
<feature type="transmembrane region" description="Helical" evidence="7">
    <location>
        <begin position="96"/>
        <end position="114"/>
    </location>
</feature>
<evidence type="ECO:0000256" key="6">
    <source>
        <dbReference type="ARBA" id="ARBA00023136"/>
    </source>
</evidence>
<dbReference type="KEGG" id="dpd:Deipe_1168"/>
<dbReference type="PANTHER" id="PTHR23514">
    <property type="entry name" value="BYPASS OF STOP CODON PROTEIN 6"/>
    <property type="match status" value="1"/>
</dbReference>
<keyword evidence="6 7" id="KW-0472">Membrane</keyword>
<dbReference type="PANTHER" id="PTHR23514:SF3">
    <property type="entry name" value="BYPASS OF STOP CODON PROTEIN 6"/>
    <property type="match status" value="1"/>
</dbReference>
<gene>
    <name evidence="8" type="ordered locus">Deipe_1168</name>
</gene>
<feature type="transmembrane region" description="Helical" evidence="7">
    <location>
        <begin position="42"/>
        <end position="60"/>
    </location>
</feature>
<evidence type="ECO:0008006" key="10">
    <source>
        <dbReference type="Google" id="ProtNLM"/>
    </source>
</evidence>
<feature type="transmembrane region" description="Helical" evidence="7">
    <location>
        <begin position="229"/>
        <end position="258"/>
    </location>
</feature>
<dbReference type="InterPro" id="IPR036259">
    <property type="entry name" value="MFS_trans_sf"/>
</dbReference>
<dbReference type="RefSeq" id="WP_015235033.1">
    <property type="nucleotide sequence ID" value="NC_019793.1"/>
</dbReference>
<dbReference type="SUPFAM" id="SSF103473">
    <property type="entry name" value="MFS general substrate transporter"/>
    <property type="match status" value="1"/>
</dbReference>
<feature type="transmembrane region" description="Helical" evidence="7">
    <location>
        <begin position="159"/>
        <end position="179"/>
    </location>
</feature>
<dbReference type="InterPro" id="IPR051788">
    <property type="entry name" value="MFS_Transporter"/>
</dbReference>
<organism evidence="8 9">
    <name type="scientific">Deinococcus peraridilitoris (strain DSM 19664 / LMG 22246 / CIP 109416 / KR-200)</name>
    <dbReference type="NCBI Taxonomy" id="937777"/>
    <lineage>
        <taxon>Bacteria</taxon>
        <taxon>Thermotogati</taxon>
        <taxon>Deinococcota</taxon>
        <taxon>Deinococci</taxon>
        <taxon>Deinococcales</taxon>
        <taxon>Deinococcaceae</taxon>
        <taxon>Deinococcus</taxon>
    </lineage>
</organism>
<comment type="subcellular location">
    <subcellularLocation>
        <location evidence="1">Endomembrane system</location>
        <topology evidence="1">Multi-pass membrane protein</topology>
    </subcellularLocation>
</comment>
<accession>L0A139</accession>
<evidence type="ECO:0000256" key="1">
    <source>
        <dbReference type="ARBA" id="ARBA00004127"/>
    </source>
</evidence>
<sequence>MQLNFRLPLTVLSGLSLLLGVLDASAGVAYLTLLAQHQLSTLSLAQASLWGTAAALPLLWWGARHAARGGRAFPLAVPGLIVTLLAFLLFRAPSGALLLVTVALLATVAPQLEANISARVAVLEKSGRALQGQVHAAFALGAIVGALMTGFAVEHQFLPVVAFIVSGGALVCSLLGCTLKSPARGVTPQARIPRTPRATVALLVVTAVGAYFVESLVEAWGAWRLVERFALSAAQAGVALGGYYAVFALGALGSAWLLRTFSPQVLLRTLAVVAAGGALLFVCSSSVWLSVLGLWSLGFGAAGLFPTLLTWTARLGMGAGATLLATMCAYAGKLLEPLSVSLLGVQGALVLVPAVLLLVGALTVRFPLIHPVVAPAAGD</sequence>
<feature type="transmembrane region" description="Helical" evidence="7">
    <location>
        <begin position="338"/>
        <end position="359"/>
    </location>
</feature>
<dbReference type="EMBL" id="CP003382">
    <property type="protein sequence ID" value="AFZ66725.1"/>
    <property type="molecule type" value="Genomic_DNA"/>
</dbReference>
<protein>
    <recommendedName>
        <fullName evidence="10">Major Facilitator Superfamily transporter</fullName>
    </recommendedName>
</protein>
<dbReference type="Gene3D" id="1.20.1250.20">
    <property type="entry name" value="MFS general substrate transporter like domains"/>
    <property type="match status" value="1"/>
</dbReference>
<keyword evidence="4 7" id="KW-0812">Transmembrane</keyword>
<feature type="transmembrane region" description="Helical" evidence="7">
    <location>
        <begin position="200"/>
        <end position="223"/>
    </location>
</feature>
<evidence type="ECO:0000256" key="2">
    <source>
        <dbReference type="ARBA" id="ARBA00008335"/>
    </source>
</evidence>
<dbReference type="Proteomes" id="UP000010467">
    <property type="component" value="Chromosome"/>
</dbReference>
<reference evidence="9" key="1">
    <citation type="submission" date="2012-03" db="EMBL/GenBank/DDBJ databases">
        <title>Complete sequence of chromosome of Deinococcus peraridilitoris DSM 19664.</title>
        <authorList>
            <person name="Lucas S."/>
            <person name="Copeland A."/>
            <person name="Lapidus A."/>
            <person name="Glavina del Rio T."/>
            <person name="Dalin E."/>
            <person name="Tice H."/>
            <person name="Bruce D."/>
            <person name="Goodwin L."/>
            <person name="Pitluck S."/>
            <person name="Peters L."/>
            <person name="Mikhailova N."/>
            <person name="Lu M."/>
            <person name="Kyrpides N."/>
            <person name="Mavromatis K."/>
            <person name="Ivanova N."/>
            <person name="Brettin T."/>
            <person name="Detter J.C."/>
            <person name="Han C."/>
            <person name="Larimer F."/>
            <person name="Land M."/>
            <person name="Hauser L."/>
            <person name="Markowitz V."/>
            <person name="Cheng J.-F."/>
            <person name="Hugenholtz P."/>
            <person name="Woyke T."/>
            <person name="Wu D."/>
            <person name="Pukall R."/>
            <person name="Steenblock K."/>
            <person name="Brambilla E."/>
            <person name="Klenk H.-P."/>
            <person name="Eisen J.A."/>
        </authorList>
    </citation>
    <scope>NUCLEOTIDE SEQUENCE [LARGE SCALE GENOMIC DNA]</scope>
    <source>
        <strain evidence="9">DSM 19664 / LMG 22246 / CIP 109416 / KR-200</strain>
    </source>
</reference>
<dbReference type="STRING" id="937777.Deipe_1168"/>